<dbReference type="PANTHER" id="PTHR33169:SF13">
    <property type="entry name" value="PADR-FAMILY TRANSCRIPTIONAL REGULATOR"/>
    <property type="match status" value="1"/>
</dbReference>
<dbReference type="OrthoDB" id="9814826at2"/>
<dbReference type="InterPro" id="IPR052509">
    <property type="entry name" value="Metal_resp_DNA-bind_regulator"/>
</dbReference>
<keyword evidence="3" id="KW-1185">Reference proteome</keyword>
<organism evidence="2 3">
    <name type="scientific">Mediterraneibacter catenae</name>
    <dbReference type="NCBI Taxonomy" id="2594882"/>
    <lineage>
        <taxon>Bacteria</taxon>
        <taxon>Bacillati</taxon>
        <taxon>Bacillota</taxon>
        <taxon>Clostridia</taxon>
        <taxon>Lachnospirales</taxon>
        <taxon>Lachnospiraceae</taxon>
        <taxon>Mediterraneibacter</taxon>
    </lineage>
</organism>
<evidence type="ECO:0000313" key="3">
    <source>
        <dbReference type="Proteomes" id="UP000322025"/>
    </source>
</evidence>
<comment type="caution">
    <text evidence="2">The sequence shown here is derived from an EMBL/GenBank/DDBJ whole genome shotgun (WGS) entry which is preliminary data.</text>
</comment>
<dbReference type="EMBL" id="VMSO01000004">
    <property type="protein sequence ID" value="KAA8502090.1"/>
    <property type="molecule type" value="Genomic_DNA"/>
</dbReference>
<protein>
    <submittedName>
        <fullName evidence="2">PadR family transcriptional regulator</fullName>
    </submittedName>
</protein>
<dbReference type="InterPro" id="IPR036388">
    <property type="entry name" value="WH-like_DNA-bd_sf"/>
</dbReference>
<gene>
    <name evidence="2" type="ORF">FNY66_04930</name>
</gene>
<dbReference type="InterPro" id="IPR036390">
    <property type="entry name" value="WH_DNA-bd_sf"/>
</dbReference>
<proteinExistence type="predicted"/>
<feature type="domain" description="Transcription regulator PadR N-terminal" evidence="1">
    <location>
        <begin position="18"/>
        <end position="85"/>
    </location>
</feature>
<dbReference type="InterPro" id="IPR005149">
    <property type="entry name" value="Tscrpt_reg_PadR_N"/>
</dbReference>
<dbReference type="SUPFAM" id="SSF46785">
    <property type="entry name" value="Winged helix' DNA-binding domain"/>
    <property type="match status" value="1"/>
</dbReference>
<dbReference type="PANTHER" id="PTHR33169">
    <property type="entry name" value="PADR-FAMILY TRANSCRIPTIONAL REGULATOR"/>
    <property type="match status" value="1"/>
</dbReference>
<sequence>MSEKETPLTEAFFYILLALRRPNHGYGVIQEVEKLTKGRVVLGAGTLYGALQTMQKRDWIRIYSEDTESRRKKEYIITDTGRYVFDAEKKRLAELLDNAKLMEVESDDQI</sequence>
<name>A0A5M9HYW2_9FIRM</name>
<reference evidence="2" key="1">
    <citation type="submission" date="2019-07" db="EMBL/GenBank/DDBJ databases">
        <authorList>
            <person name="Wongkuna S."/>
            <person name="Scaria J."/>
        </authorList>
    </citation>
    <scope>NUCLEOTIDE SEQUENCE [LARGE SCALE GENOMIC DNA]</scope>
    <source>
        <strain evidence="2">SW178</strain>
    </source>
</reference>
<dbReference type="Proteomes" id="UP000322025">
    <property type="component" value="Unassembled WGS sequence"/>
</dbReference>
<dbReference type="Pfam" id="PF03551">
    <property type="entry name" value="PadR"/>
    <property type="match status" value="1"/>
</dbReference>
<accession>A0A5M9HYW2</accession>
<evidence type="ECO:0000313" key="2">
    <source>
        <dbReference type="EMBL" id="KAA8502090.1"/>
    </source>
</evidence>
<dbReference type="Gene3D" id="1.10.10.10">
    <property type="entry name" value="Winged helix-like DNA-binding domain superfamily/Winged helix DNA-binding domain"/>
    <property type="match status" value="1"/>
</dbReference>
<dbReference type="AlphaFoldDB" id="A0A5M9HYW2"/>
<dbReference type="RefSeq" id="WP_150310449.1">
    <property type="nucleotide sequence ID" value="NZ_VMSO01000004.1"/>
</dbReference>
<evidence type="ECO:0000259" key="1">
    <source>
        <dbReference type="Pfam" id="PF03551"/>
    </source>
</evidence>